<organism evidence="5 6">
    <name type="scientific">Cafeteria roenbergensis</name>
    <name type="common">Marine flagellate</name>
    <dbReference type="NCBI Taxonomy" id="33653"/>
    <lineage>
        <taxon>Eukaryota</taxon>
        <taxon>Sar</taxon>
        <taxon>Stramenopiles</taxon>
        <taxon>Bigyra</taxon>
        <taxon>Opalozoa</taxon>
        <taxon>Bicosoecida</taxon>
        <taxon>Cafeteriaceae</taxon>
        <taxon>Cafeteria</taxon>
    </lineage>
</organism>
<dbReference type="SMART" id="SM00474">
    <property type="entry name" value="35EXOc"/>
    <property type="match status" value="1"/>
</dbReference>
<dbReference type="Proteomes" id="UP000322899">
    <property type="component" value="Unassembled WGS sequence"/>
</dbReference>
<dbReference type="AlphaFoldDB" id="A0A5A8EKH7"/>
<evidence type="ECO:0000313" key="5">
    <source>
        <dbReference type="EMBL" id="KAA0177157.1"/>
    </source>
</evidence>
<proteinExistence type="predicted"/>
<dbReference type="GO" id="GO:0000166">
    <property type="term" value="F:nucleotide binding"/>
    <property type="evidence" value="ECO:0007669"/>
    <property type="project" value="InterPro"/>
</dbReference>
<feature type="region of interest" description="Disordered" evidence="3">
    <location>
        <begin position="757"/>
        <end position="808"/>
    </location>
</feature>
<gene>
    <name evidence="5" type="ORF">FNF27_01487</name>
</gene>
<evidence type="ECO:0000313" key="6">
    <source>
        <dbReference type="Proteomes" id="UP000322899"/>
    </source>
</evidence>
<feature type="compositionally biased region" description="Low complexity" evidence="3">
    <location>
        <begin position="556"/>
        <end position="572"/>
    </location>
</feature>
<dbReference type="GO" id="GO:0071035">
    <property type="term" value="P:nuclear polyadenylation-dependent rRNA catabolic process"/>
    <property type="evidence" value="ECO:0007669"/>
    <property type="project" value="TreeGrafter"/>
</dbReference>
<comment type="caution">
    <text evidence="5">The sequence shown here is derived from an EMBL/GenBank/DDBJ whole genome shotgun (WGS) entry which is preliminary data.</text>
</comment>
<dbReference type="OrthoDB" id="2250022at2759"/>
<dbReference type="GO" id="GO:0005730">
    <property type="term" value="C:nucleolus"/>
    <property type="evidence" value="ECO:0007669"/>
    <property type="project" value="TreeGrafter"/>
</dbReference>
<dbReference type="GO" id="GO:0000467">
    <property type="term" value="P:exonucleolytic trimming to generate mature 3'-end of 5.8S rRNA from tricistronic rRNA transcript (SSU-rRNA, 5.8S rRNA, LSU-rRNA)"/>
    <property type="evidence" value="ECO:0007669"/>
    <property type="project" value="InterPro"/>
</dbReference>
<dbReference type="InterPro" id="IPR044876">
    <property type="entry name" value="HRDC_dom_sf"/>
</dbReference>
<sequence length="913" mass="93537">MSTSDAGVELLRSLVAATRACAKTPASASSGLSEAQTSAVRRIAGLLRTISSQALVPGLSKAVEAVAVEGELRPDMLSEASVEALADAVDALVERTDTSLDRARGIRHVTMSAVMRGGLGAEDSGAEAAGKSDSGLPRWSDLVAAEERAAPSLPGDMSPLRVQPAEGAAPTVLTGPQRVGRRHPRANDRARHFRPLLRSKPNALPEAPLATSPAADGSWPHPYAAELAALDWATAFPWFLRRSTPGDFRPAAPATWVDTPAAVAAMAEHLGEQRVQSVAIDVEAHNEHSFQGLTCLIQVSTRWQDFLVDPLALGPEELAPLNAVFTDPAVLKLLHGCDRDVVWLQRCCGIYLVGVFDTGQAARVLDLPSAGLAYLLRTMAGVEADKSLQRADWRRRPLPPAMLGYAAEDTRFLVPIADRLRNRLLDQGGEAAVMEVLDRSRKLCAQTYTIPAFRPGAGARDLAARAGLKLDDAQGRALDALSDWRDLVARATDEAPHTILPKRALLRIAEAAPVTLAGLAAACHPLPPAVHVRAAAVCRLIAMAREGKAGTAWTRAADGSQSSSSSSSSAAGAGAGAAAQAAAAAAAHMEAVQPTATAASLREALALVGVAGTLAQDAGVLRLPALPRDTQVDGAALAAARQLSTPPSSASAASSRAPSGSASGAAGSPRCPAMGLALRGVGSAASRKGQASRAALAVRDRLARTPHLTAAGVPLHLLAGLAEAAARAQEAAAAVLKAEQEAKAAAAAKAEAGDAAAADLPSTLAQRHPSEQRRAKKQPRDEAGEGAGSDAEQESAGSAAKRARTEERAAVLAHAMDATAADAAIAGASGEGSMSARALVGTVSNAARAITSRNSAFQRAEKVRSERKGVSTNPFLRDGGGGRGRGRGRGRGGGGRGGSRGRGGGRGGSRGAE</sequence>
<feature type="compositionally biased region" description="Basic and acidic residues" evidence="3">
    <location>
        <begin position="768"/>
        <end position="783"/>
    </location>
</feature>
<dbReference type="EMBL" id="VLTO01000005">
    <property type="protein sequence ID" value="KAA0177157.1"/>
    <property type="molecule type" value="Genomic_DNA"/>
</dbReference>
<dbReference type="SUPFAM" id="SSF53098">
    <property type="entry name" value="Ribonuclease H-like"/>
    <property type="match status" value="1"/>
</dbReference>
<protein>
    <recommendedName>
        <fullName evidence="4">HRDC domain-containing protein</fullName>
    </recommendedName>
</protein>
<evidence type="ECO:0000256" key="3">
    <source>
        <dbReference type="SAM" id="MobiDB-lite"/>
    </source>
</evidence>
<dbReference type="Gene3D" id="1.10.150.80">
    <property type="entry name" value="HRDC domain"/>
    <property type="match status" value="1"/>
</dbReference>
<dbReference type="GO" id="GO:0000176">
    <property type="term" value="C:nuclear exosome (RNase complex)"/>
    <property type="evidence" value="ECO:0007669"/>
    <property type="project" value="TreeGrafter"/>
</dbReference>
<feature type="region of interest" description="Disordered" evidence="3">
    <location>
        <begin position="855"/>
        <end position="913"/>
    </location>
</feature>
<dbReference type="GO" id="GO:0071037">
    <property type="term" value="P:nuclear polyadenylation-dependent snRNA catabolic process"/>
    <property type="evidence" value="ECO:0007669"/>
    <property type="project" value="TreeGrafter"/>
</dbReference>
<reference evidence="5 6" key="1">
    <citation type="submission" date="2019-07" db="EMBL/GenBank/DDBJ databases">
        <title>Genomes of Cafeteria roenbergensis.</title>
        <authorList>
            <person name="Fischer M.G."/>
            <person name="Hackl T."/>
            <person name="Roman M."/>
        </authorList>
    </citation>
    <scope>NUCLEOTIDE SEQUENCE [LARGE SCALE GENOMIC DNA]</scope>
    <source>
        <strain evidence="5 6">E4-10P</strain>
    </source>
</reference>
<dbReference type="InterPro" id="IPR002562">
    <property type="entry name" value="3'-5'_exonuclease_dom"/>
</dbReference>
<dbReference type="SUPFAM" id="SSF47819">
    <property type="entry name" value="HRDC-like"/>
    <property type="match status" value="1"/>
</dbReference>
<dbReference type="GO" id="GO:0071051">
    <property type="term" value="P:poly(A)-dependent snoRNA 3'-end processing"/>
    <property type="evidence" value="ECO:0007669"/>
    <property type="project" value="TreeGrafter"/>
</dbReference>
<dbReference type="PROSITE" id="PS50967">
    <property type="entry name" value="HRDC"/>
    <property type="match status" value="1"/>
</dbReference>
<dbReference type="SMART" id="SM00341">
    <property type="entry name" value="HRDC"/>
    <property type="match status" value="1"/>
</dbReference>
<dbReference type="GO" id="GO:0071039">
    <property type="term" value="P:nuclear polyadenylation-dependent CUT catabolic process"/>
    <property type="evidence" value="ECO:0007669"/>
    <property type="project" value="TreeGrafter"/>
</dbReference>
<feature type="region of interest" description="Disordered" evidence="3">
    <location>
        <begin position="552"/>
        <end position="572"/>
    </location>
</feature>
<dbReference type="GO" id="GO:0071044">
    <property type="term" value="P:histone mRNA catabolic process"/>
    <property type="evidence" value="ECO:0007669"/>
    <property type="project" value="TreeGrafter"/>
</dbReference>
<dbReference type="GO" id="GO:0003727">
    <property type="term" value="F:single-stranded RNA binding"/>
    <property type="evidence" value="ECO:0007669"/>
    <property type="project" value="TreeGrafter"/>
</dbReference>
<dbReference type="GO" id="GO:0000175">
    <property type="term" value="F:3'-5'-RNA exonuclease activity"/>
    <property type="evidence" value="ECO:0007669"/>
    <property type="project" value="InterPro"/>
</dbReference>
<name>A0A5A8EKH7_CAFRO</name>
<keyword evidence="2" id="KW-0539">Nucleus</keyword>
<dbReference type="InterPro" id="IPR010997">
    <property type="entry name" value="HRDC-like_sf"/>
</dbReference>
<dbReference type="InterPro" id="IPR002121">
    <property type="entry name" value="HRDC_dom"/>
</dbReference>
<dbReference type="PANTHER" id="PTHR12124:SF47">
    <property type="entry name" value="EXOSOME COMPONENT 10"/>
    <property type="match status" value="1"/>
</dbReference>
<feature type="region of interest" description="Disordered" evidence="3">
    <location>
        <begin position="640"/>
        <end position="668"/>
    </location>
</feature>
<dbReference type="Pfam" id="PF01612">
    <property type="entry name" value="DNA_pol_A_exo1"/>
    <property type="match status" value="1"/>
</dbReference>
<comment type="subcellular location">
    <subcellularLocation>
        <location evidence="1">Nucleus</location>
    </subcellularLocation>
</comment>
<dbReference type="PANTHER" id="PTHR12124">
    <property type="entry name" value="POLYMYOSITIS/SCLERODERMA AUTOANTIGEN-RELATED"/>
    <property type="match status" value="1"/>
</dbReference>
<dbReference type="InterPro" id="IPR036397">
    <property type="entry name" value="RNaseH_sf"/>
</dbReference>
<dbReference type="GO" id="GO:0071038">
    <property type="term" value="P:TRAMP-dependent tRNA surveillance pathway"/>
    <property type="evidence" value="ECO:0007669"/>
    <property type="project" value="TreeGrafter"/>
</dbReference>
<feature type="compositionally biased region" description="Low complexity" evidence="3">
    <location>
        <begin position="646"/>
        <end position="668"/>
    </location>
</feature>
<feature type="compositionally biased region" description="Gly residues" evidence="3">
    <location>
        <begin position="891"/>
        <end position="913"/>
    </location>
</feature>
<accession>A0A5A8EKH7</accession>
<evidence type="ECO:0000256" key="1">
    <source>
        <dbReference type="ARBA" id="ARBA00004123"/>
    </source>
</evidence>
<evidence type="ECO:0000259" key="4">
    <source>
        <dbReference type="PROSITE" id="PS50967"/>
    </source>
</evidence>
<dbReference type="Gene3D" id="3.30.420.10">
    <property type="entry name" value="Ribonuclease H-like superfamily/Ribonuclease H"/>
    <property type="match status" value="1"/>
</dbReference>
<feature type="domain" description="HRDC" evidence="4">
    <location>
        <begin position="471"/>
        <end position="551"/>
    </location>
</feature>
<feature type="compositionally biased region" description="Basic and acidic residues" evidence="3">
    <location>
        <begin position="859"/>
        <end position="869"/>
    </location>
</feature>
<dbReference type="InterPro" id="IPR045092">
    <property type="entry name" value="Rrp6-like"/>
</dbReference>
<dbReference type="InterPro" id="IPR012337">
    <property type="entry name" value="RNaseH-like_sf"/>
</dbReference>
<dbReference type="GO" id="GO:0071040">
    <property type="term" value="P:nuclear polyadenylation-dependent antisense transcript catabolic process"/>
    <property type="evidence" value="ECO:0007669"/>
    <property type="project" value="TreeGrafter"/>
</dbReference>
<evidence type="ECO:0000256" key="2">
    <source>
        <dbReference type="ARBA" id="ARBA00023242"/>
    </source>
</evidence>
<dbReference type="GO" id="GO:0071036">
    <property type="term" value="P:nuclear polyadenylation-dependent snoRNA catabolic process"/>
    <property type="evidence" value="ECO:0007669"/>
    <property type="project" value="TreeGrafter"/>
</dbReference>
<dbReference type="Pfam" id="PF00570">
    <property type="entry name" value="HRDC"/>
    <property type="match status" value="1"/>
</dbReference>